<proteinExistence type="predicted"/>
<name>A0A0B7N751_9FUNG</name>
<dbReference type="AlphaFoldDB" id="A0A0B7N751"/>
<sequence length="133" mass="15635">MSPTSTLSNTNVYSSTYLHPLETTAGTFIERRNSCRKLSVSSDLSDRELIEPARASFNNWNQLLSQFNSQPDMVHLIQLCKIEEDKRRQEEYKMKMKEYQVICQIQSLQERRYFETKISQDELDLCPPPLSHE</sequence>
<organism evidence="1 2">
    <name type="scientific">Parasitella parasitica</name>
    <dbReference type="NCBI Taxonomy" id="35722"/>
    <lineage>
        <taxon>Eukaryota</taxon>
        <taxon>Fungi</taxon>
        <taxon>Fungi incertae sedis</taxon>
        <taxon>Mucoromycota</taxon>
        <taxon>Mucoromycotina</taxon>
        <taxon>Mucoromycetes</taxon>
        <taxon>Mucorales</taxon>
        <taxon>Mucorineae</taxon>
        <taxon>Mucoraceae</taxon>
        <taxon>Parasitella</taxon>
    </lineage>
</organism>
<evidence type="ECO:0000313" key="1">
    <source>
        <dbReference type="EMBL" id="CEP13279.1"/>
    </source>
</evidence>
<protein>
    <submittedName>
        <fullName evidence="1">Uncharacterized protein</fullName>
    </submittedName>
</protein>
<accession>A0A0B7N751</accession>
<dbReference type="OrthoDB" id="2211279at2759"/>
<dbReference type="EMBL" id="LN729513">
    <property type="protein sequence ID" value="CEP13279.1"/>
    <property type="molecule type" value="Genomic_DNA"/>
</dbReference>
<evidence type="ECO:0000313" key="2">
    <source>
        <dbReference type="Proteomes" id="UP000054107"/>
    </source>
</evidence>
<gene>
    <name evidence="1" type="primary">PARPA_07334.1 scaffold 27460</name>
</gene>
<keyword evidence="2" id="KW-1185">Reference proteome</keyword>
<reference evidence="1 2" key="1">
    <citation type="submission" date="2014-09" db="EMBL/GenBank/DDBJ databases">
        <authorList>
            <person name="Ellenberger Sabrina"/>
        </authorList>
    </citation>
    <scope>NUCLEOTIDE SEQUENCE [LARGE SCALE GENOMIC DNA]</scope>
    <source>
        <strain evidence="1 2">CBS 412.66</strain>
    </source>
</reference>
<dbReference type="Proteomes" id="UP000054107">
    <property type="component" value="Unassembled WGS sequence"/>
</dbReference>